<proteinExistence type="predicted"/>
<gene>
    <name evidence="1" type="ORF">AN640_08850</name>
</gene>
<accession>A0ACC8XCF2</accession>
<organism evidence="1 2">
    <name type="scientific">Candidatus Epulonipiscium fishelsonii</name>
    <dbReference type="NCBI Taxonomy" id="77094"/>
    <lineage>
        <taxon>Bacteria</taxon>
        <taxon>Bacillati</taxon>
        <taxon>Bacillota</taxon>
        <taxon>Clostridia</taxon>
        <taxon>Lachnospirales</taxon>
        <taxon>Lachnospiraceae</taxon>
        <taxon>Candidatus Epulonipiscium</taxon>
    </lineage>
</organism>
<dbReference type="Proteomes" id="UP000188637">
    <property type="component" value="Unassembled WGS sequence"/>
</dbReference>
<evidence type="ECO:0000313" key="2">
    <source>
        <dbReference type="Proteomes" id="UP000188637"/>
    </source>
</evidence>
<sequence length="220" mass="24901">MKNTCIFDLDGTLIDSLDSLLISVNTTLDRLNFGTITKNNCRDFIVNGAKELVKKSIIETQGICSNELLEKAMIIYKEVFQEFCTYNVVPYDGIVNLLENLKIKGFKLAVLSNKPHEETVKIVKQYFGKNYFDFIKGQTDDMPRKPNPSGLIYIMQQLGSATQETLYIGDSEVDIETGIAAFVNTVGVTWGFRKRDIIAKMQPTKIVDSAKELLEYIYIL</sequence>
<name>A0ACC8XCF2_9FIRM</name>
<protein>
    <submittedName>
        <fullName evidence="1">Uncharacterized protein</fullName>
    </submittedName>
</protein>
<comment type="caution">
    <text evidence="1">The sequence shown here is derived from an EMBL/GenBank/DDBJ whole genome shotgun (WGS) entry which is preliminary data.</text>
</comment>
<dbReference type="EMBL" id="LJHD01000242">
    <property type="protein sequence ID" value="ONI40282.1"/>
    <property type="molecule type" value="Genomic_DNA"/>
</dbReference>
<reference evidence="1" key="1">
    <citation type="submission" date="2016-08" db="EMBL/GenBank/DDBJ databases">
        <authorList>
            <person name="Ngugi D.K."/>
            <person name="Miyake S."/>
            <person name="Stingl U."/>
        </authorList>
    </citation>
    <scope>NUCLEOTIDE SEQUENCE</scope>
    <source>
        <strain evidence="1">SCG-D08WGA-EpuloA1</strain>
    </source>
</reference>
<evidence type="ECO:0000313" key="1">
    <source>
        <dbReference type="EMBL" id="ONI40282.1"/>
    </source>
</evidence>
<keyword evidence="2" id="KW-1185">Reference proteome</keyword>